<dbReference type="Gene3D" id="3.30.200.20">
    <property type="entry name" value="Phosphorylase Kinase, domain 1"/>
    <property type="match status" value="1"/>
</dbReference>
<organism evidence="10">
    <name type="scientific">Amorphochlora amoebiformis</name>
    <dbReference type="NCBI Taxonomy" id="1561963"/>
    <lineage>
        <taxon>Eukaryota</taxon>
        <taxon>Sar</taxon>
        <taxon>Rhizaria</taxon>
        <taxon>Cercozoa</taxon>
        <taxon>Chlorarachniophyceae</taxon>
        <taxon>Amorphochlora</taxon>
    </lineage>
</organism>
<dbReference type="InterPro" id="IPR011009">
    <property type="entry name" value="Kinase-like_dom_sf"/>
</dbReference>
<name>A0A7S0GP39_9EUKA</name>
<evidence type="ECO:0000256" key="1">
    <source>
        <dbReference type="ARBA" id="ARBA00022527"/>
    </source>
</evidence>
<evidence type="ECO:0000256" key="3">
    <source>
        <dbReference type="ARBA" id="ARBA00022741"/>
    </source>
</evidence>
<keyword evidence="3 7" id="KW-0547">Nucleotide-binding</keyword>
<dbReference type="SUPFAM" id="SSF56112">
    <property type="entry name" value="Protein kinase-like (PK-like)"/>
    <property type="match status" value="1"/>
</dbReference>
<dbReference type="GO" id="GO:0004674">
    <property type="term" value="F:protein serine/threonine kinase activity"/>
    <property type="evidence" value="ECO:0007669"/>
    <property type="project" value="UniProtKB-KW"/>
</dbReference>
<evidence type="ECO:0000256" key="8">
    <source>
        <dbReference type="SAM" id="MobiDB-lite"/>
    </source>
</evidence>
<proteinExistence type="predicted"/>
<dbReference type="AlphaFoldDB" id="A0A7S0GP39"/>
<dbReference type="Gene3D" id="1.10.510.10">
    <property type="entry name" value="Transferase(Phosphotransferase) domain 1"/>
    <property type="match status" value="1"/>
</dbReference>
<accession>A0A7S0GP39</accession>
<keyword evidence="4" id="KW-0418">Kinase</keyword>
<dbReference type="GO" id="GO:0005524">
    <property type="term" value="F:ATP binding"/>
    <property type="evidence" value="ECO:0007669"/>
    <property type="project" value="UniProtKB-KW"/>
</dbReference>
<evidence type="ECO:0000256" key="4">
    <source>
        <dbReference type="ARBA" id="ARBA00022777"/>
    </source>
</evidence>
<evidence type="ECO:0000313" key="10">
    <source>
        <dbReference type="EMBL" id="CAD8436344.1"/>
    </source>
</evidence>
<evidence type="ECO:0000256" key="7">
    <source>
        <dbReference type="PIRSR" id="PIRSR630616-2"/>
    </source>
</evidence>
<feature type="domain" description="Protein kinase" evidence="9">
    <location>
        <begin position="53"/>
        <end position="407"/>
    </location>
</feature>
<evidence type="ECO:0000259" key="9">
    <source>
        <dbReference type="PROSITE" id="PS50011"/>
    </source>
</evidence>
<protein>
    <recommendedName>
        <fullName evidence="9">Protein kinase domain-containing protein</fullName>
    </recommendedName>
</protein>
<feature type="binding site" evidence="7">
    <location>
        <position position="266"/>
    </location>
    <ligand>
        <name>ATP</name>
        <dbReference type="ChEBI" id="CHEBI:30616"/>
    </ligand>
</feature>
<feature type="binding site" evidence="7">
    <location>
        <begin position="201"/>
        <end position="203"/>
    </location>
    <ligand>
        <name>ATP</name>
        <dbReference type="ChEBI" id="CHEBI:30616"/>
    </ligand>
</feature>
<feature type="binding site" evidence="7">
    <location>
        <begin position="252"/>
        <end position="253"/>
    </location>
    <ligand>
        <name>ATP</name>
        <dbReference type="ChEBI" id="CHEBI:30616"/>
    </ligand>
</feature>
<dbReference type="PROSITE" id="PS50011">
    <property type="entry name" value="PROTEIN_KINASE_DOM"/>
    <property type="match status" value="1"/>
</dbReference>
<feature type="region of interest" description="Disordered" evidence="8">
    <location>
        <begin position="104"/>
        <end position="139"/>
    </location>
</feature>
<dbReference type="Pfam" id="PF00069">
    <property type="entry name" value="Pkinase"/>
    <property type="match status" value="1"/>
</dbReference>
<keyword evidence="2" id="KW-0808">Transferase</keyword>
<keyword evidence="5 7" id="KW-0067">ATP-binding</keyword>
<dbReference type="InterPro" id="IPR030616">
    <property type="entry name" value="Aur-like"/>
</dbReference>
<sequence length="416" mass="46564">MEHMLVHHDSVKSKSSTTRRKASIPSLFACCRPSDDSPRGSNKFPKPRLPNKYEVQFTLRRTLFGQVVCAIDREEKRRVAIKFSYKDDRFRVAGEDPRLEAKFLETLGPKATPPPSKPSTRRYPASPKTRAPVAPPSSRRIRELARCIPHSYSSNSIATTRTHSSESVCSVKSRRELAWHPHIIQLHGSFEDKEKVWTVLEFAPRGELLDHITGSPNGKLSEYEAARIVGQVASALAHCHDNNIAHLDVSPENILLSRTFDAKLCDFGLAQFMDNQGIVSRPHSTGKPNYMSPESYDVRAEAARSEWLRNRARRQKKHSKFLGAPADVYSLGIVAFLSVTGVLPYKYPTAVDKRFSLVSGGESMIKGLLKRWGISLSSPAVNILARMLARDPKNRITIPEILAHPWIAGPKSRFAA</sequence>
<reference evidence="10" key="1">
    <citation type="submission" date="2021-01" db="EMBL/GenBank/DDBJ databases">
        <authorList>
            <person name="Corre E."/>
            <person name="Pelletier E."/>
            <person name="Niang G."/>
            <person name="Scheremetjew M."/>
            <person name="Finn R."/>
            <person name="Kale V."/>
            <person name="Holt S."/>
            <person name="Cochrane G."/>
            <person name="Meng A."/>
            <person name="Brown T."/>
            <person name="Cohen L."/>
        </authorList>
    </citation>
    <scope>NUCLEOTIDE SEQUENCE</scope>
    <source>
        <strain evidence="10">CCMP2058</strain>
    </source>
</reference>
<dbReference type="EMBL" id="HBEM01005651">
    <property type="protein sequence ID" value="CAD8436344.1"/>
    <property type="molecule type" value="Transcribed_RNA"/>
</dbReference>
<keyword evidence="1" id="KW-0723">Serine/threonine-protein kinase</keyword>
<dbReference type="InterPro" id="IPR000719">
    <property type="entry name" value="Prot_kinase_dom"/>
</dbReference>
<evidence type="ECO:0000256" key="2">
    <source>
        <dbReference type="ARBA" id="ARBA00022679"/>
    </source>
</evidence>
<evidence type="ECO:0000256" key="5">
    <source>
        <dbReference type="ARBA" id="ARBA00022840"/>
    </source>
</evidence>
<feature type="compositionally biased region" description="Basic and acidic residues" evidence="8">
    <location>
        <begin position="1"/>
        <end position="12"/>
    </location>
</feature>
<feature type="active site" description="Proton acceptor" evidence="6">
    <location>
        <position position="248"/>
    </location>
</feature>
<gene>
    <name evidence="10" type="ORF">LAMO00422_LOCUS3958</name>
</gene>
<feature type="region of interest" description="Disordered" evidence="8">
    <location>
        <begin position="1"/>
        <end position="20"/>
    </location>
</feature>
<dbReference type="PANTHER" id="PTHR24350">
    <property type="entry name" value="SERINE/THREONINE-PROTEIN KINASE IAL-RELATED"/>
    <property type="match status" value="1"/>
</dbReference>
<evidence type="ECO:0000256" key="6">
    <source>
        <dbReference type="PIRSR" id="PIRSR630616-1"/>
    </source>
</evidence>